<comment type="caution">
    <text evidence="7">The sequence shown here is derived from an EMBL/GenBank/DDBJ whole genome shotgun (WGS) entry which is preliminary data.</text>
</comment>
<dbReference type="OrthoDB" id="3633556at2759"/>
<keyword evidence="2" id="KW-0436">Ligase</keyword>
<evidence type="ECO:0000259" key="6">
    <source>
        <dbReference type="Pfam" id="PF13193"/>
    </source>
</evidence>
<dbReference type="Pfam" id="PF00501">
    <property type="entry name" value="AMP-binding"/>
    <property type="match status" value="1"/>
</dbReference>
<dbReference type="InterPro" id="IPR045851">
    <property type="entry name" value="AMP-bd_C_sf"/>
</dbReference>
<evidence type="ECO:0000313" key="7">
    <source>
        <dbReference type="EMBL" id="ORX85010.1"/>
    </source>
</evidence>
<evidence type="ECO:0000256" key="3">
    <source>
        <dbReference type="ARBA" id="ARBA00022741"/>
    </source>
</evidence>
<dbReference type="GO" id="GO:0005524">
    <property type="term" value="F:ATP binding"/>
    <property type="evidence" value="ECO:0007669"/>
    <property type="project" value="UniProtKB-KW"/>
</dbReference>
<dbReference type="InterPro" id="IPR045310">
    <property type="entry name" value="Pcs60-like"/>
</dbReference>
<dbReference type="GO" id="GO:0031956">
    <property type="term" value="F:medium-chain fatty acid-CoA ligase activity"/>
    <property type="evidence" value="ECO:0007669"/>
    <property type="project" value="TreeGrafter"/>
</dbReference>
<dbReference type="InterPro" id="IPR020845">
    <property type="entry name" value="AMP-binding_CS"/>
</dbReference>
<dbReference type="AlphaFoldDB" id="A0A1Y1XGX3"/>
<dbReference type="Gene3D" id="3.40.50.12780">
    <property type="entry name" value="N-terminal domain of ligase-like"/>
    <property type="match status" value="1"/>
</dbReference>
<dbReference type="PROSITE" id="PS00455">
    <property type="entry name" value="AMP_BINDING"/>
    <property type="match status" value="1"/>
</dbReference>
<dbReference type="GO" id="GO:0050203">
    <property type="term" value="F:oxalate-CoA ligase activity"/>
    <property type="evidence" value="ECO:0007669"/>
    <property type="project" value="EnsemblFungi"/>
</dbReference>
<dbReference type="PANTHER" id="PTHR43201">
    <property type="entry name" value="ACYL-COA SYNTHETASE"/>
    <property type="match status" value="1"/>
</dbReference>
<evidence type="ECO:0000313" key="8">
    <source>
        <dbReference type="Proteomes" id="UP000193944"/>
    </source>
</evidence>
<comment type="similarity">
    <text evidence="1">Belongs to the ATP-dependent AMP-binding enzyme family.</text>
</comment>
<evidence type="ECO:0000256" key="2">
    <source>
        <dbReference type="ARBA" id="ARBA00022598"/>
    </source>
</evidence>
<keyword evidence="8" id="KW-1185">Reference proteome</keyword>
<dbReference type="GO" id="GO:0006631">
    <property type="term" value="P:fatty acid metabolic process"/>
    <property type="evidence" value="ECO:0007669"/>
    <property type="project" value="TreeGrafter"/>
</dbReference>
<proteinExistence type="inferred from homology"/>
<feature type="domain" description="AMP-binding enzyme C-terminal" evidence="6">
    <location>
        <begin position="451"/>
        <end position="525"/>
    </location>
</feature>
<accession>A0A1Y1XGX3</accession>
<protein>
    <submittedName>
        <fullName evidence="7">Acetyl-CoA synthetase-like protein</fullName>
    </submittedName>
</protein>
<reference evidence="7 8" key="2">
    <citation type="submission" date="2016-08" db="EMBL/GenBank/DDBJ databases">
        <title>Pervasive Adenine N6-methylation of Active Genes in Fungi.</title>
        <authorList>
            <consortium name="DOE Joint Genome Institute"/>
            <person name="Mondo S.J."/>
            <person name="Dannebaum R.O."/>
            <person name="Kuo R.C."/>
            <person name="Labutti K."/>
            <person name="Haridas S."/>
            <person name="Kuo A."/>
            <person name="Salamov A."/>
            <person name="Ahrendt S.R."/>
            <person name="Lipzen A."/>
            <person name="Sullivan W."/>
            <person name="Andreopoulos W.B."/>
            <person name="Clum A."/>
            <person name="Lindquist E."/>
            <person name="Daum C."/>
            <person name="Ramamoorthy G.K."/>
            <person name="Gryganskyi A."/>
            <person name="Culley D."/>
            <person name="Magnuson J.K."/>
            <person name="James T.Y."/>
            <person name="O'Malley M.A."/>
            <person name="Stajich J.E."/>
            <person name="Spatafora J.W."/>
            <person name="Visel A."/>
            <person name="Grigoriev I.V."/>
        </authorList>
    </citation>
    <scope>NUCLEOTIDE SEQUENCE [LARGE SCALE GENOMIC DNA]</scope>
    <source>
        <strain evidence="7 8">S4</strain>
    </source>
</reference>
<gene>
    <name evidence="7" type="ORF">BCR32DRAFT_217411</name>
</gene>
<dbReference type="Pfam" id="PF13193">
    <property type="entry name" value="AMP-binding_C"/>
    <property type="match status" value="1"/>
</dbReference>
<organism evidence="7 8">
    <name type="scientific">Anaeromyces robustus</name>
    <dbReference type="NCBI Taxonomy" id="1754192"/>
    <lineage>
        <taxon>Eukaryota</taxon>
        <taxon>Fungi</taxon>
        <taxon>Fungi incertae sedis</taxon>
        <taxon>Chytridiomycota</taxon>
        <taxon>Chytridiomycota incertae sedis</taxon>
        <taxon>Neocallimastigomycetes</taxon>
        <taxon>Neocallimastigales</taxon>
        <taxon>Neocallimastigaceae</taxon>
        <taxon>Anaeromyces</taxon>
    </lineage>
</organism>
<dbReference type="CDD" id="cd05926">
    <property type="entry name" value="FACL_fum10p_like"/>
    <property type="match status" value="1"/>
</dbReference>
<keyword evidence="3" id="KW-0547">Nucleotide-binding</keyword>
<dbReference type="InterPro" id="IPR000873">
    <property type="entry name" value="AMP-dep_synth/lig_dom"/>
</dbReference>
<dbReference type="GO" id="GO:0005782">
    <property type="term" value="C:peroxisomal matrix"/>
    <property type="evidence" value="ECO:0007669"/>
    <property type="project" value="EnsemblFungi"/>
</dbReference>
<dbReference type="InterPro" id="IPR042099">
    <property type="entry name" value="ANL_N_sf"/>
</dbReference>
<dbReference type="SUPFAM" id="SSF56801">
    <property type="entry name" value="Acetyl-CoA synthetase-like"/>
    <property type="match status" value="1"/>
</dbReference>
<dbReference type="EMBL" id="MCFG01000042">
    <property type="protein sequence ID" value="ORX85010.1"/>
    <property type="molecule type" value="Genomic_DNA"/>
</dbReference>
<dbReference type="GO" id="GO:0033611">
    <property type="term" value="P:oxalate catabolic process"/>
    <property type="evidence" value="ECO:0007669"/>
    <property type="project" value="EnsemblFungi"/>
</dbReference>
<dbReference type="Gene3D" id="3.30.300.30">
    <property type="match status" value="1"/>
</dbReference>
<name>A0A1Y1XGX3_9FUNG</name>
<reference evidence="7 8" key="1">
    <citation type="submission" date="2016-08" db="EMBL/GenBank/DDBJ databases">
        <title>A Parts List for Fungal Cellulosomes Revealed by Comparative Genomics.</title>
        <authorList>
            <consortium name="DOE Joint Genome Institute"/>
            <person name="Haitjema C.H."/>
            <person name="Gilmore S.P."/>
            <person name="Henske J.K."/>
            <person name="Solomon K.V."/>
            <person name="De Groot R."/>
            <person name="Kuo A."/>
            <person name="Mondo S.J."/>
            <person name="Salamov A.A."/>
            <person name="Labutti K."/>
            <person name="Zhao Z."/>
            <person name="Chiniquy J."/>
            <person name="Barry K."/>
            <person name="Brewer H.M."/>
            <person name="Purvine S.O."/>
            <person name="Wright A.T."/>
            <person name="Boxma B."/>
            <person name="Van Alen T."/>
            <person name="Hackstein J.H."/>
            <person name="Baker S.E."/>
            <person name="Grigoriev I.V."/>
            <person name="O'Malley M.A."/>
        </authorList>
    </citation>
    <scope>NUCLEOTIDE SEQUENCE [LARGE SCALE GENOMIC DNA]</scope>
    <source>
        <strain evidence="7 8">S4</strain>
    </source>
</reference>
<dbReference type="Proteomes" id="UP000193944">
    <property type="component" value="Unassembled WGS sequence"/>
</dbReference>
<keyword evidence="4" id="KW-0067">ATP-binding</keyword>
<dbReference type="GO" id="GO:0005778">
    <property type="term" value="C:peroxisomal membrane"/>
    <property type="evidence" value="ECO:0007669"/>
    <property type="project" value="EnsemblFungi"/>
</dbReference>
<feature type="domain" description="AMP-dependent synthetase/ligase" evidence="5">
    <location>
        <begin position="58"/>
        <end position="391"/>
    </location>
</feature>
<dbReference type="GO" id="GO:0003729">
    <property type="term" value="F:mRNA binding"/>
    <property type="evidence" value="ECO:0007669"/>
    <property type="project" value="EnsemblFungi"/>
</dbReference>
<evidence type="ECO:0000256" key="1">
    <source>
        <dbReference type="ARBA" id="ARBA00006432"/>
    </source>
</evidence>
<dbReference type="PANTHER" id="PTHR43201:SF5">
    <property type="entry name" value="MEDIUM-CHAIN ACYL-COA LIGASE ACSF2, MITOCHONDRIAL"/>
    <property type="match status" value="1"/>
</dbReference>
<dbReference type="InterPro" id="IPR025110">
    <property type="entry name" value="AMP-bd_C"/>
</dbReference>
<dbReference type="STRING" id="1754192.A0A1Y1XGX3"/>
<evidence type="ECO:0000256" key="4">
    <source>
        <dbReference type="ARBA" id="ARBA00022840"/>
    </source>
</evidence>
<sequence length="543" mass="60487">MANVVEHNLNEILRDSHKPALILPYRNAETKKADPIYLFNTELVEIIDKLTQEKPIKDLKPNDRIVFLFPNSVEYVAVFFAILKVNATACPLNPNYTVDELDFYLNDLLPKAVIIPKGESPASREACNKLGIPLYEIETKFVEKANVGKIPMLTSLPVELENKTLASWIAENKPYESKKNIALFLHTSGTTGRPKGVPLTHHNIFVTLKNIKDSYELSPKDTYLLVMPLFHVHGLIGVLLTTLYAGGSVIIPPKFSATTFWMDFIEFEATCYSAVPTIHQILLLKKEEDFPGKDKISKLRFIRSCSSSLAPATLKELEETFNAPVIEAYAMSEAAHQMTCNFLPPGVRKAGSVGKGRGVAVVIMDDNGKIVDNGTIGEVCIAGENVITEYYNNPTATANSFFDDPTGTLPNGLKWFRTGDLGYKDPEDFIFLTGRIKEQINRGGEKISPIEIDQYILQLGNVAEVCTFGVKSEIYGQEIECAVVAKDDTLTEQQLTEHCKAKLAAFKVPKRFWIVKEIPKTATGKVQRRVVSQHFEELAAKSQ</sequence>
<evidence type="ECO:0000259" key="5">
    <source>
        <dbReference type="Pfam" id="PF00501"/>
    </source>
</evidence>